<dbReference type="Gene3D" id="3.40.50.300">
    <property type="entry name" value="P-loop containing nucleotide triphosphate hydrolases"/>
    <property type="match status" value="1"/>
</dbReference>
<dbReference type="PANTHER" id="PTHR30258">
    <property type="entry name" value="TYPE II SECRETION SYSTEM PROTEIN GSPE-RELATED"/>
    <property type="match status" value="1"/>
</dbReference>
<dbReference type="Pfam" id="PF00437">
    <property type="entry name" value="T2SSE"/>
    <property type="match status" value="1"/>
</dbReference>
<comment type="similarity">
    <text evidence="1">Belongs to the GSP E family.</text>
</comment>
<dbReference type="Pfam" id="PF05157">
    <property type="entry name" value="MshEN"/>
    <property type="match status" value="1"/>
</dbReference>
<dbReference type="CDD" id="cd01129">
    <property type="entry name" value="PulE-GspE-like"/>
    <property type="match status" value="1"/>
</dbReference>
<dbReference type="OrthoDB" id="9808272at2"/>
<gene>
    <name evidence="5" type="ordered locus">CLOAM1390</name>
</gene>
<dbReference type="InterPro" id="IPR037257">
    <property type="entry name" value="T2SS_E_N_sf"/>
</dbReference>
<accession>B0VJ41</accession>
<dbReference type="SUPFAM" id="SSF160246">
    <property type="entry name" value="EspE N-terminal domain-like"/>
    <property type="match status" value="1"/>
</dbReference>
<dbReference type="FunFam" id="3.40.50.300:FF:000398">
    <property type="entry name" value="Type IV pilus assembly ATPase PilB"/>
    <property type="match status" value="1"/>
</dbReference>
<dbReference type="Gene3D" id="3.30.450.90">
    <property type="match status" value="1"/>
</dbReference>
<dbReference type="STRING" id="459349.CLOAM1390"/>
<proteinExistence type="inferred from homology"/>
<dbReference type="AlphaFoldDB" id="B0VJ41"/>
<dbReference type="InterPro" id="IPR027417">
    <property type="entry name" value="P-loop_NTPase"/>
</dbReference>
<evidence type="ECO:0000259" key="4">
    <source>
        <dbReference type="PROSITE" id="PS00662"/>
    </source>
</evidence>
<evidence type="ECO:0000313" key="6">
    <source>
        <dbReference type="Proteomes" id="UP000002019"/>
    </source>
</evidence>
<keyword evidence="3" id="KW-0067">ATP-binding</keyword>
<dbReference type="eggNOG" id="COG2804">
    <property type="taxonomic scope" value="Bacteria"/>
</dbReference>
<dbReference type="GO" id="GO:0016887">
    <property type="term" value="F:ATP hydrolysis activity"/>
    <property type="evidence" value="ECO:0007669"/>
    <property type="project" value="TreeGrafter"/>
</dbReference>
<dbReference type="InterPro" id="IPR001482">
    <property type="entry name" value="T2SS/T4SS_dom"/>
</dbReference>
<dbReference type="EMBL" id="CU466930">
    <property type="protein sequence ID" value="CAO81242.1"/>
    <property type="molecule type" value="Genomic_DNA"/>
</dbReference>
<organism evidence="5 6">
    <name type="scientific">Cloacimonas acidaminovorans (strain Evry)</name>
    <dbReference type="NCBI Taxonomy" id="459349"/>
    <lineage>
        <taxon>Bacteria</taxon>
        <taxon>Pseudomonadati</taxon>
        <taxon>Candidatus Cloacimonadota</taxon>
        <taxon>Candidatus Cloacimonadia</taxon>
        <taxon>Candidatus Cloacimonadales</taxon>
        <taxon>Candidatus Cloacimonadaceae</taxon>
        <taxon>Candidatus Cloacimonas</taxon>
    </lineage>
</organism>
<dbReference type="KEGG" id="caci:CLOAM1390"/>
<dbReference type="GO" id="GO:0005886">
    <property type="term" value="C:plasma membrane"/>
    <property type="evidence" value="ECO:0007669"/>
    <property type="project" value="TreeGrafter"/>
</dbReference>
<dbReference type="Proteomes" id="UP000002019">
    <property type="component" value="Chromosome"/>
</dbReference>
<dbReference type="RefSeq" id="WP_015425100.1">
    <property type="nucleotide sequence ID" value="NC_020449.1"/>
</dbReference>
<reference evidence="5 6" key="1">
    <citation type="journal article" date="2008" name="J. Bacteriol.">
        <title>'Candidatus Cloacamonas acidaminovorans': genome sequence reconstruction provides a first glimpse of a new bacterial division.</title>
        <authorList>
            <person name="Pelletier E."/>
            <person name="Kreimeyer A."/>
            <person name="Bocs S."/>
            <person name="Rouy Z."/>
            <person name="Gyapay G."/>
            <person name="Chouari R."/>
            <person name="Riviere D."/>
            <person name="Ganesan A."/>
            <person name="Daegelen P."/>
            <person name="Sghir A."/>
            <person name="Cohen G.N."/>
            <person name="Medigue C."/>
            <person name="Weissenbach J."/>
            <person name="Le Paslier D."/>
        </authorList>
    </citation>
    <scope>NUCLEOTIDE SEQUENCE [LARGE SCALE GENOMIC DNA]</scope>
    <source>
        <strain evidence="6">Evry</strain>
    </source>
</reference>
<dbReference type="GO" id="GO:0005524">
    <property type="term" value="F:ATP binding"/>
    <property type="evidence" value="ECO:0007669"/>
    <property type="project" value="UniProtKB-KW"/>
</dbReference>
<dbReference type="HOGENOM" id="CLU_013446_10_1_0"/>
<dbReference type="PANTHER" id="PTHR30258:SF1">
    <property type="entry name" value="PROTEIN TRANSPORT PROTEIN HOFB HOMOLOG"/>
    <property type="match status" value="1"/>
</dbReference>
<keyword evidence="2" id="KW-0547">Nucleotide-binding</keyword>
<evidence type="ECO:0000256" key="2">
    <source>
        <dbReference type="ARBA" id="ARBA00022741"/>
    </source>
</evidence>
<dbReference type="PROSITE" id="PS00662">
    <property type="entry name" value="T2SP_E"/>
    <property type="match status" value="1"/>
</dbReference>
<feature type="domain" description="Bacterial type II secretion system protein E" evidence="4">
    <location>
        <begin position="386"/>
        <end position="400"/>
    </location>
</feature>
<keyword evidence="6" id="KW-1185">Reference proteome</keyword>
<sequence length="569" mass="63040">MVYNPQFARLGDILVHEGYITEEQLKDALLKQGNFGLKLGETLIKLGYLTENELLEALHKQLGYDVVQDKELMDLDINIVSSIPEPYAKENKVLALREEGDGVVVAMTDPENLIVSDSLEKILGKNIKPVLIGNSSLQDAIEKYYKSIRTTTEVEDAVGGFEFVAVDEDENEITIAAATEDVDAPVVKMINLIINEAIKAGATDIHIEPLTKISRIRYRVDGALREVMTPPIGMHPSLISLVKVMSKLNIAERRLPQDGHISLKTAMKSVDVRVSITPTVLGEKVVMRLLDKGEFGFKLTTLGFEEDDMDIFKKIIRRPYGIIIVSGPTGSGKSTTLHAALKEIENIESNIITVEDPVEYRLEGVTQIETKEQIGLTFGSALRSVLRQDPDIVLIGEIRDEETADIAIKFSLTGHLVFTTLHANDAPATITRMIDIGIKPYLVGSSLSLVMAQRLVRKICKYCIKDYIPTEQEIQDAGLTPEEASKINFKIGTGCVHCDNTGYSGREGIFELLTINPEIRRIIYEGGNQDLIREAALRNGMRTLHDAAITKMKKGITTIKEVIKMTVVE</sequence>
<dbReference type="FunFam" id="3.30.450.90:FF:000001">
    <property type="entry name" value="Type II secretion system ATPase GspE"/>
    <property type="match status" value="1"/>
</dbReference>
<name>B0VJ41_CLOAI</name>
<dbReference type="SMART" id="SM00382">
    <property type="entry name" value="AAA"/>
    <property type="match status" value="1"/>
</dbReference>
<evidence type="ECO:0000313" key="5">
    <source>
        <dbReference type="EMBL" id="CAO81242.1"/>
    </source>
</evidence>
<evidence type="ECO:0000256" key="3">
    <source>
        <dbReference type="ARBA" id="ARBA00022840"/>
    </source>
</evidence>
<dbReference type="InterPro" id="IPR003593">
    <property type="entry name" value="AAA+_ATPase"/>
</dbReference>
<dbReference type="InterPro" id="IPR007831">
    <property type="entry name" value="T2SS_GspE_N"/>
</dbReference>
<dbReference type="Gene3D" id="3.30.300.160">
    <property type="entry name" value="Type II secretion system, protein E, N-terminal domain"/>
    <property type="match status" value="1"/>
</dbReference>
<dbReference type="SUPFAM" id="SSF52540">
    <property type="entry name" value="P-loop containing nucleoside triphosphate hydrolases"/>
    <property type="match status" value="1"/>
</dbReference>
<protein>
    <submittedName>
        <fullName evidence="5">Type IV pilus biogenesis protein PilB</fullName>
    </submittedName>
</protein>
<evidence type="ECO:0000256" key="1">
    <source>
        <dbReference type="ARBA" id="ARBA00006611"/>
    </source>
</evidence>